<dbReference type="EMBL" id="CAMXCT030005079">
    <property type="protein sequence ID" value="CAL4798638.1"/>
    <property type="molecule type" value="Genomic_DNA"/>
</dbReference>
<dbReference type="SUPFAM" id="SSF52540">
    <property type="entry name" value="P-loop containing nucleoside triphosphate hydrolases"/>
    <property type="match status" value="1"/>
</dbReference>
<dbReference type="CDD" id="cd05121">
    <property type="entry name" value="ABC1_ADCK3-like"/>
    <property type="match status" value="1"/>
</dbReference>
<reference evidence="5 6" key="2">
    <citation type="submission" date="2024-05" db="EMBL/GenBank/DDBJ databases">
        <authorList>
            <person name="Chen Y."/>
            <person name="Shah S."/>
            <person name="Dougan E. K."/>
            <person name="Thang M."/>
            <person name="Chan C."/>
        </authorList>
    </citation>
    <scope>NUCLEOTIDE SEQUENCE [LARGE SCALE GENOMIC DNA]</scope>
</reference>
<accession>A0A9P1DKP7</accession>
<dbReference type="GO" id="GO:0016301">
    <property type="term" value="F:kinase activity"/>
    <property type="evidence" value="ECO:0007669"/>
    <property type="project" value="UniProtKB-KW"/>
</dbReference>
<sequence>MTSTDPFRVVLKSSCDCVRDTAVSAKSIPLMLSSWGTTDWHAHSPALSLGGHQKKFGLMRAQNAERFVLRFAVRDEDSDFMRAADRVYYPAVSWCLEGSNGLQKLFPRKQLLGHDGMRVAGDLQKPWPPLFLRQKALEDFMRAADRVYYPAVSWCLEGINGLQKLFPRKQLLGHDGMRVAGDLQKPWPPLFLRQKALEAALYKLGACAPTFVLGQKSHWSDAFQSLCDLWLSPRLGKPLKASLQRWIVKILQSLNALTGTTDFNRFEAMKAMKAMEAMEARRVLDKEFEASRPGLDQGLLLRSAQRLAAATAYPRSAGYTTVALQDRVSLHFLQFQRPVWHTLRHAAFTYEHQAMALAATSAGGKSAWSVASSVASLTAEPRQNQVQIAFGQAQIKKDELISDAATLESFQLLKAPAASSVSVNCNRTVGNDSKLQAPAKKMTSGKIFCTRVTAADMDMCFTESRKAAIAGRKVWRKVGFRSFRSTRFGEKSAKGSRKIRGRFAKGQVTLDMCELLRRRVCLGKAKAKSPRMQTVQTCSGDRYFASSSEASTLPEVLLSDNSSAGSVHFPALAAQLRCGVARCVSYVACWRIEKRSGEELVEEMDDWGSKRLQEALLDLGGFYVKTGQVLSTRVDLFSKPYTDRLRILQDSLPPVDAQSIRKIISEELCGGGDLSELLRELDDEPLGTASIAQVHRGVLNDGREVAVKVLRPNMEPVLRGDIANLKVFALTLRGRLPVDYYPVFCELERALDGELDFLNEAQSAQKVAASVRHDPLGQELDAPLVVPLPIPGMATRKVLVMDFVKGTPLSKLEERAKELGIELDSTAGQEPFGQQCPMAALSQAIDMEGAKFSMINSMRSGNVMWDTVIAMLIPLAFKLIFDSTSSLQPQLEKLSTKLKTCCRRLPPEYYERTIEVKQMRRSDGYLYTPGDDRSVVLLRALNQYIAEKKVPYNAASMSLEDHYMEVEVSSVDDDDEDDPEKHTEIGYLKTYYRIRQKPPEEKWIEIEKDLKFFLAVEDEKRQVDKDTAHIPQPVTTKMTLKGLSEKKVLDFIDKAYKWYLDQQSKMQSKTKIRYMYEMIPAKAEEEKRSFRRYKLSGEKTFQSLFFPEKDSLVQLLDHFMHRTGKYGIPGYPHKLGLLLYGPPGTGKTSMIKVLAQHTDRSIVNVPLARLKTNTELMQLIFDQKYTVESIESAIRLRIKDVIFVMEDVDAASKVVHRRDEQSETKVEDLMSMQNLDRIERLQKLERLADSLEEKEKEKAKQGSAEAPPKSAEGDGATKSADATRKVDSKLLQDMLDVIHEKKSGPIWGPMGPHGESMDSADTLNLAGILNTLDGVVDTPGRLLVMTSNHPEKLDPALIRPGRIDKMFHLNYMVGEQACKMIAHYFQQELDLEMAARICLLLDGNDQAKALEITPARLEQLCAEHDKPEDLCTALQELTVPQKVTCVRVDSVNVEKTLQLQRTSTAPPIIAADQTTKRW</sequence>
<feature type="domain" description="AAA+ ATPase" evidence="3">
    <location>
        <begin position="1133"/>
        <end position="1373"/>
    </location>
</feature>
<name>A0A9P1DKP7_9DINO</name>
<feature type="region of interest" description="Disordered" evidence="2">
    <location>
        <begin position="1252"/>
        <end position="1285"/>
    </location>
</feature>
<dbReference type="InterPro" id="IPR004147">
    <property type="entry name" value="ABC1_dom"/>
</dbReference>
<keyword evidence="6" id="KW-1185">Reference proteome</keyword>
<dbReference type="SMART" id="SM00382">
    <property type="entry name" value="AAA"/>
    <property type="match status" value="1"/>
</dbReference>
<evidence type="ECO:0000256" key="2">
    <source>
        <dbReference type="SAM" id="MobiDB-lite"/>
    </source>
</evidence>
<dbReference type="InterPro" id="IPR027417">
    <property type="entry name" value="P-loop_NTPase"/>
</dbReference>
<dbReference type="PROSITE" id="PS00674">
    <property type="entry name" value="AAA"/>
    <property type="match status" value="1"/>
</dbReference>
<evidence type="ECO:0000313" key="6">
    <source>
        <dbReference type="Proteomes" id="UP001152797"/>
    </source>
</evidence>
<reference evidence="4" key="1">
    <citation type="submission" date="2022-10" db="EMBL/GenBank/DDBJ databases">
        <authorList>
            <person name="Chen Y."/>
            <person name="Dougan E. K."/>
            <person name="Chan C."/>
            <person name="Rhodes N."/>
            <person name="Thang M."/>
        </authorList>
    </citation>
    <scope>NUCLEOTIDE SEQUENCE</scope>
</reference>
<dbReference type="Pfam" id="PF03109">
    <property type="entry name" value="ABC1"/>
    <property type="match status" value="1"/>
</dbReference>
<keyword evidence="5" id="KW-0418">Kinase</keyword>
<dbReference type="InterPro" id="IPR003959">
    <property type="entry name" value="ATPase_AAA_core"/>
</dbReference>
<dbReference type="EMBL" id="CAMXCT020005079">
    <property type="protein sequence ID" value="CAL1164701.1"/>
    <property type="molecule type" value="Genomic_DNA"/>
</dbReference>
<evidence type="ECO:0000256" key="1">
    <source>
        <dbReference type="ARBA" id="ARBA00007448"/>
    </source>
</evidence>
<comment type="caution">
    <text evidence="4">The sequence shown here is derived from an EMBL/GenBank/DDBJ whole genome shotgun (WGS) entry which is preliminary data.</text>
</comment>
<dbReference type="OrthoDB" id="10251412at2759"/>
<protein>
    <submittedName>
        <fullName evidence="5">Probable protein kinase UbiB (Ubiquinon e biosynthesis protein UbiB)</fullName>
    </submittedName>
</protein>
<evidence type="ECO:0000313" key="4">
    <source>
        <dbReference type="EMBL" id="CAI4011326.1"/>
    </source>
</evidence>
<dbReference type="SUPFAM" id="SSF56112">
    <property type="entry name" value="Protein kinase-like (PK-like)"/>
    <property type="match status" value="1"/>
</dbReference>
<dbReference type="InterPro" id="IPR003593">
    <property type="entry name" value="AAA+_ATPase"/>
</dbReference>
<dbReference type="EMBL" id="CAMXCT010005079">
    <property type="protein sequence ID" value="CAI4011326.1"/>
    <property type="molecule type" value="Genomic_DNA"/>
</dbReference>
<dbReference type="Proteomes" id="UP001152797">
    <property type="component" value="Unassembled WGS sequence"/>
</dbReference>
<keyword evidence="5" id="KW-0808">Transferase</keyword>
<dbReference type="GO" id="GO:0016887">
    <property type="term" value="F:ATP hydrolysis activity"/>
    <property type="evidence" value="ECO:0007669"/>
    <property type="project" value="InterPro"/>
</dbReference>
<dbReference type="InterPro" id="IPR011009">
    <property type="entry name" value="Kinase-like_dom_sf"/>
</dbReference>
<dbReference type="Gene3D" id="3.40.50.300">
    <property type="entry name" value="P-loop containing nucleotide triphosphate hydrolases"/>
    <property type="match status" value="2"/>
</dbReference>
<gene>
    <name evidence="4" type="ORF">C1SCF055_LOCUS36504</name>
</gene>
<comment type="similarity">
    <text evidence="1">Belongs to the AAA ATPase family. BCS1 subfamily.</text>
</comment>
<dbReference type="InterPro" id="IPR003960">
    <property type="entry name" value="ATPase_AAA_CS"/>
</dbReference>
<evidence type="ECO:0000313" key="5">
    <source>
        <dbReference type="EMBL" id="CAL4798638.1"/>
    </source>
</evidence>
<proteinExistence type="inferred from homology"/>
<dbReference type="InterPro" id="IPR050747">
    <property type="entry name" value="Mitochondrial_chaperone_BCS1"/>
</dbReference>
<dbReference type="Pfam" id="PF00004">
    <property type="entry name" value="AAA"/>
    <property type="match status" value="1"/>
</dbReference>
<dbReference type="PANTHER" id="PTHR23070">
    <property type="entry name" value="BCS1 AAA-TYPE ATPASE"/>
    <property type="match status" value="1"/>
</dbReference>
<dbReference type="GO" id="GO:0005524">
    <property type="term" value="F:ATP binding"/>
    <property type="evidence" value="ECO:0007669"/>
    <property type="project" value="InterPro"/>
</dbReference>
<evidence type="ECO:0000259" key="3">
    <source>
        <dbReference type="SMART" id="SM00382"/>
    </source>
</evidence>
<organism evidence="4">
    <name type="scientific">Cladocopium goreaui</name>
    <dbReference type="NCBI Taxonomy" id="2562237"/>
    <lineage>
        <taxon>Eukaryota</taxon>
        <taxon>Sar</taxon>
        <taxon>Alveolata</taxon>
        <taxon>Dinophyceae</taxon>
        <taxon>Suessiales</taxon>
        <taxon>Symbiodiniaceae</taxon>
        <taxon>Cladocopium</taxon>
    </lineage>
</organism>